<accession>A0ABP9NUV8</accession>
<organism evidence="1 2">
    <name type="scientific">Pseudonocardia adelaidensis</name>
    <dbReference type="NCBI Taxonomy" id="648754"/>
    <lineage>
        <taxon>Bacteria</taxon>
        <taxon>Bacillati</taxon>
        <taxon>Actinomycetota</taxon>
        <taxon>Actinomycetes</taxon>
        <taxon>Pseudonocardiales</taxon>
        <taxon>Pseudonocardiaceae</taxon>
        <taxon>Pseudonocardia</taxon>
    </lineage>
</organism>
<comment type="caution">
    <text evidence="1">The sequence shown here is derived from an EMBL/GenBank/DDBJ whole genome shotgun (WGS) entry which is preliminary data.</text>
</comment>
<evidence type="ECO:0000313" key="2">
    <source>
        <dbReference type="Proteomes" id="UP001500804"/>
    </source>
</evidence>
<sequence length="229" mass="24544">MLDGPNWIAETFDAVERASDVEKARRDAETLTSALENLTKLLPRLAELERACSLGRGSWWTGINAPPDLWDNLRAAQKNLGQRALAAVDRNLPTFTQQAEQAAGDGWKNHIVDEVGNVRELLELSAALRQVPTLEQTATSLDNAIGDLARLRSELPDRNAVETLGKVVALLDDLQARLPAAVRDFVSAATGGGASLEMLDAEVVSWLQDNGAVDAFKIVAGRPTGAIGG</sequence>
<dbReference type="Proteomes" id="UP001500804">
    <property type="component" value="Unassembled WGS sequence"/>
</dbReference>
<protein>
    <recommendedName>
        <fullName evidence="3">WXG100 family type VII secretion target</fullName>
    </recommendedName>
</protein>
<reference evidence="2" key="1">
    <citation type="journal article" date="2019" name="Int. J. Syst. Evol. Microbiol.">
        <title>The Global Catalogue of Microorganisms (GCM) 10K type strain sequencing project: providing services to taxonomists for standard genome sequencing and annotation.</title>
        <authorList>
            <consortium name="The Broad Institute Genomics Platform"/>
            <consortium name="The Broad Institute Genome Sequencing Center for Infectious Disease"/>
            <person name="Wu L."/>
            <person name="Ma J."/>
        </authorList>
    </citation>
    <scope>NUCLEOTIDE SEQUENCE [LARGE SCALE GENOMIC DNA]</scope>
    <source>
        <strain evidence="2">JCM 18302</strain>
    </source>
</reference>
<proteinExistence type="predicted"/>
<dbReference type="EMBL" id="BAABJO010000028">
    <property type="protein sequence ID" value="GAA5133956.1"/>
    <property type="molecule type" value="Genomic_DNA"/>
</dbReference>
<keyword evidence="2" id="KW-1185">Reference proteome</keyword>
<gene>
    <name evidence="1" type="ORF">GCM10023320_60970</name>
</gene>
<dbReference type="RefSeq" id="WP_345609726.1">
    <property type="nucleotide sequence ID" value="NZ_BAABJO010000028.1"/>
</dbReference>
<name>A0ABP9NUV8_9PSEU</name>
<evidence type="ECO:0000313" key="1">
    <source>
        <dbReference type="EMBL" id="GAA5133956.1"/>
    </source>
</evidence>
<evidence type="ECO:0008006" key="3">
    <source>
        <dbReference type="Google" id="ProtNLM"/>
    </source>
</evidence>